<protein>
    <submittedName>
        <fullName evidence="1">SUKH-4 family immunity protein</fullName>
    </submittedName>
</protein>
<organism evidence="1 2">
    <name type="scientific">Streptomyces aureus</name>
    <dbReference type="NCBI Taxonomy" id="193461"/>
    <lineage>
        <taxon>Bacteria</taxon>
        <taxon>Bacillati</taxon>
        <taxon>Actinomycetota</taxon>
        <taxon>Actinomycetes</taxon>
        <taxon>Kitasatosporales</taxon>
        <taxon>Streptomycetaceae</taxon>
        <taxon>Streptomyces</taxon>
    </lineage>
</organism>
<reference evidence="1 2" key="1">
    <citation type="submission" date="2024-08" db="EMBL/GenBank/DDBJ databases">
        <title>Genome sequence of Streptomyces aureus CACIA-1.46HGO.</title>
        <authorList>
            <person name="Evangelista-Martinez Z."/>
        </authorList>
    </citation>
    <scope>NUCLEOTIDE SEQUENCE [LARGE SCALE GENOMIC DNA]</scope>
    <source>
        <strain evidence="1 2">CACIA-1.46HGO</strain>
    </source>
</reference>
<dbReference type="RefSeq" id="WP_372562016.1">
    <property type="nucleotide sequence ID" value="NZ_JBGOSP010000003.1"/>
</dbReference>
<name>A0ABV4SCK0_9ACTN</name>
<accession>A0ABV4SCK0</accession>
<evidence type="ECO:0000313" key="2">
    <source>
        <dbReference type="Proteomes" id="UP001571476"/>
    </source>
</evidence>
<sequence length="180" mass="20092">MASHGELVEIFGESNIEKMGYREALRIGLDEEDALVLSHVGLPRNCGALFTTEVDASPPLFTVRNFSDDGSNRAVILGGPRDDPKMRYFLNVRDRFVGLIAFHDEPRGEVVNSTLADFVEFLYHIARRDVSPAPASAAEGVQDADQLAEILIDRDPHAFREPDTWWSIALTQIREHEEGS</sequence>
<keyword evidence="2" id="KW-1185">Reference proteome</keyword>
<gene>
    <name evidence="1" type="ORF">ACEG43_08170</name>
</gene>
<dbReference type="EMBL" id="JBGOSP010000003">
    <property type="protein sequence ID" value="MFA3836151.1"/>
    <property type="molecule type" value="Genomic_DNA"/>
</dbReference>
<dbReference type="InterPro" id="IPR025851">
    <property type="entry name" value="SUKH-4"/>
</dbReference>
<proteinExistence type="predicted"/>
<comment type="caution">
    <text evidence="1">The sequence shown here is derived from an EMBL/GenBank/DDBJ whole genome shotgun (WGS) entry which is preliminary data.</text>
</comment>
<dbReference type="Proteomes" id="UP001571476">
    <property type="component" value="Unassembled WGS sequence"/>
</dbReference>
<evidence type="ECO:0000313" key="1">
    <source>
        <dbReference type="EMBL" id="MFA3836151.1"/>
    </source>
</evidence>
<dbReference type="Pfam" id="PF14435">
    <property type="entry name" value="SUKH-4"/>
    <property type="match status" value="1"/>
</dbReference>